<evidence type="ECO:0000259" key="1">
    <source>
        <dbReference type="Pfam" id="PF04248"/>
    </source>
</evidence>
<keyword evidence="3" id="KW-1185">Reference proteome</keyword>
<dbReference type="InterPro" id="IPR007361">
    <property type="entry name" value="DUF427"/>
</dbReference>
<dbReference type="InterPro" id="IPR038694">
    <property type="entry name" value="DUF427_sf"/>
</dbReference>
<proteinExistence type="predicted"/>
<dbReference type="EMBL" id="BONG01000052">
    <property type="protein sequence ID" value="GIF92856.1"/>
    <property type="molecule type" value="Genomic_DNA"/>
</dbReference>
<comment type="caution">
    <text evidence="2">The sequence shown here is derived from an EMBL/GenBank/DDBJ whole genome shotgun (WGS) entry which is preliminary data.</text>
</comment>
<dbReference type="Proteomes" id="UP000619293">
    <property type="component" value="Unassembled WGS sequence"/>
</dbReference>
<dbReference type="Gene3D" id="2.170.150.40">
    <property type="entry name" value="Domain of unknown function (DUF427)"/>
    <property type="match status" value="1"/>
</dbReference>
<evidence type="ECO:0000313" key="2">
    <source>
        <dbReference type="EMBL" id="GIF92856.1"/>
    </source>
</evidence>
<gene>
    <name evidence="2" type="ORF">Cch02nite_63000</name>
</gene>
<organism evidence="2 3">
    <name type="scientific">Catellatospora chokoriensis</name>
    <dbReference type="NCBI Taxonomy" id="310353"/>
    <lineage>
        <taxon>Bacteria</taxon>
        <taxon>Bacillati</taxon>
        <taxon>Actinomycetota</taxon>
        <taxon>Actinomycetes</taxon>
        <taxon>Micromonosporales</taxon>
        <taxon>Micromonosporaceae</taxon>
        <taxon>Catellatospora</taxon>
    </lineage>
</organism>
<sequence>MTPAHTGRDGDEPTGRAAVVENVWDYPRPPRCEHSRRRIAASHRGRVVFDTRQAVRILETSHPPVYYVPREAVLLPLRPSGRTTHCEFKGTASYWDLTVGDEVVPQAAWSYEEPAAGYRELAGLLAFYPSKLDTCLVDGEPVTPQVGDFYGGWITRDIAGPFKGGPGTTGW</sequence>
<reference evidence="2 3" key="1">
    <citation type="submission" date="2021-01" db="EMBL/GenBank/DDBJ databases">
        <title>Whole genome shotgun sequence of Catellatospora chokoriensis NBRC 107358.</title>
        <authorList>
            <person name="Komaki H."/>
            <person name="Tamura T."/>
        </authorList>
    </citation>
    <scope>NUCLEOTIDE SEQUENCE [LARGE SCALE GENOMIC DNA]</scope>
    <source>
        <strain evidence="2 3">NBRC 107358</strain>
    </source>
</reference>
<dbReference type="AlphaFoldDB" id="A0A8J3JXE9"/>
<feature type="domain" description="DUF427" evidence="1">
    <location>
        <begin position="41"/>
        <end position="129"/>
    </location>
</feature>
<protein>
    <recommendedName>
        <fullName evidence="1">DUF427 domain-containing protein</fullName>
    </recommendedName>
</protein>
<dbReference type="RefSeq" id="WP_191841396.1">
    <property type="nucleotide sequence ID" value="NZ_BAAALB010000019.1"/>
</dbReference>
<name>A0A8J3JXE9_9ACTN</name>
<dbReference type="Pfam" id="PF04248">
    <property type="entry name" value="NTP_transf_9"/>
    <property type="match status" value="1"/>
</dbReference>
<dbReference type="PANTHER" id="PTHR43058:SF1">
    <property type="entry name" value="DUF427 DOMAIN-CONTAINING PROTEIN"/>
    <property type="match status" value="1"/>
</dbReference>
<dbReference type="PANTHER" id="PTHR43058">
    <property type="entry name" value="SLR0655 PROTEIN"/>
    <property type="match status" value="1"/>
</dbReference>
<evidence type="ECO:0000313" key="3">
    <source>
        <dbReference type="Proteomes" id="UP000619293"/>
    </source>
</evidence>
<accession>A0A8J3JXE9</accession>